<protein>
    <submittedName>
        <fullName evidence="2">Uncharacterized protein</fullName>
    </submittedName>
</protein>
<accession>A0A1F5YJ68</accession>
<dbReference type="AlphaFoldDB" id="A0A1F5YJ68"/>
<name>A0A1F5YJ68_9BACT</name>
<keyword evidence="1" id="KW-0472">Membrane</keyword>
<evidence type="ECO:0000313" key="3">
    <source>
        <dbReference type="Proteomes" id="UP000176992"/>
    </source>
</evidence>
<dbReference type="EMBL" id="MFIV01000001">
    <property type="protein sequence ID" value="OGG00007.1"/>
    <property type="molecule type" value="Genomic_DNA"/>
</dbReference>
<gene>
    <name evidence="2" type="ORF">A2Z86_03040</name>
</gene>
<keyword evidence="1" id="KW-1133">Transmembrane helix</keyword>
<sequence>MIPFLFRLLIIYLIYRIITILIRKAVMYYRAYTALQQKRRKMAEAAWRKEDVNLKAFDIEDARYEEIKPGPEEKSGR</sequence>
<organism evidence="2 3">
    <name type="scientific">Candidatus Glassbacteria bacterium GWA2_58_10</name>
    <dbReference type="NCBI Taxonomy" id="1817865"/>
    <lineage>
        <taxon>Bacteria</taxon>
        <taxon>Candidatus Glassiibacteriota</taxon>
    </lineage>
</organism>
<reference evidence="2 3" key="1">
    <citation type="journal article" date="2016" name="Nat. Commun.">
        <title>Thousands of microbial genomes shed light on interconnected biogeochemical processes in an aquifer system.</title>
        <authorList>
            <person name="Anantharaman K."/>
            <person name="Brown C.T."/>
            <person name="Hug L.A."/>
            <person name="Sharon I."/>
            <person name="Castelle C.J."/>
            <person name="Probst A.J."/>
            <person name="Thomas B.C."/>
            <person name="Singh A."/>
            <person name="Wilkins M.J."/>
            <person name="Karaoz U."/>
            <person name="Brodie E.L."/>
            <person name="Williams K.H."/>
            <person name="Hubbard S.S."/>
            <person name="Banfield J.F."/>
        </authorList>
    </citation>
    <scope>NUCLEOTIDE SEQUENCE [LARGE SCALE GENOMIC DNA]</scope>
</reference>
<dbReference type="Proteomes" id="UP000176992">
    <property type="component" value="Unassembled WGS sequence"/>
</dbReference>
<evidence type="ECO:0000313" key="2">
    <source>
        <dbReference type="EMBL" id="OGG00007.1"/>
    </source>
</evidence>
<feature type="transmembrane region" description="Helical" evidence="1">
    <location>
        <begin position="6"/>
        <end position="32"/>
    </location>
</feature>
<evidence type="ECO:0000256" key="1">
    <source>
        <dbReference type="SAM" id="Phobius"/>
    </source>
</evidence>
<proteinExistence type="predicted"/>
<comment type="caution">
    <text evidence="2">The sequence shown here is derived from an EMBL/GenBank/DDBJ whole genome shotgun (WGS) entry which is preliminary data.</text>
</comment>
<keyword evidence="1" id="KW-0812">Transmembrane</keyword>